<protein>
    <recommendedName>
        <fullName evidence="2">LHH domain-containing protein</fullName>
    </recommendedName>
</protein>
<keyword evidence="6" id="KW-1185">Reference proteome</keyword>
<dbReference type="EMBL" id="JABULY010000002">
    <property type="protein sequence ID" value="MBV6531497.1"/>
    <property type="molecule type" value="Genomic_DNA"/>
</dbReference>
<name>A0A949T8S0_9PAST</name>
<proteinExistence type="predicted"/>
<dbReference type="AlphaFoldDB" id="A0A949T8S0"/>
<dbReference type="Pfam" id="PF14411">
    <property type="entry name" value="LHH"/>
    <property type="match status" value="1"/>
</dbReference>
<evidence type="ECO:0000313" key="5">
    <source>
        <dbReference type="Proteomes" id="UP000732858"/>
    </source>
</evidence>
<evidence type="ECO:0000313" key="6">
    <source>
        <dbReference type="Proteomes" id="UP001196379"/>
    </source>
</evidence>
<comment type="caution">
    <text evidence="4">The sequence shown here is derived from an EMBL/GenBank/DDBJ whole genome shotgun (WGS) entry which is preliminary data.</text>
</comment>
<dbReference type="OrthoDB" id="6043530at2"/>
<evidence type="ECO:0000313" key="4">
    <source>
        <dbReference type="EMBL" id="MBV6547472.1"/>
    </source>
</evidence>
<evidence type="ECO:0000313" key="3">
    <source>
        <dbReference type="EMBL" id="MBV6531497.1"/>
    </source>
</evidence>
<feature type="domain" description="LHH" evidence="2">
    <location>
        <begin position="80"/>
        <end position="156"/>
    </location>
</feature>
<evidence type="ECO:0000256" key="1">
    <source>
        <dbReference type="SAM" id="MobiDB-lite"/>
    </source>
</evidence>
<feature type="region of interest" description="Disordered" evidence="1">
    <location>
        <begin position="1"/>
        <end position="26"/>
    </location>
</feature>
<dbReference type="EMBL" id="JABUMC010000032">
    <property type="protein sequence ID" value="MBV6547472.1"/>
    <property type="molecule type" value="Genomic_DNA"/>
</dbReference>
<accession>A0A949T8S0</accession>
<dbReference type="Proteomes" id="UP000732858">
    <property type="component" value="Unassembled WGS sequence"/>
</dbReference>
<reference evidence="4 6" key="1">
    <citation type="journal article" date="2021" name="Mol. Ecol.">
        <title>Polar bear-adapted Ursidibacter maritimus are remarkably conserved after generations in captivity.</title>
        <authorList>
            <person name="Espinosa-Gongora C."/>
            <person name="Hansen M.J."/>
            <person name="Bertelsen M.F."/>
            <person name="Bojesen A.M."/>
        </authorList>
    </citation>
    <scope>NUCLEOTIDE SEQUENCE</scope>
    <source>
        <strain evidence="4">Pb43105x</strain>
        <strain evidence="3 6">Pb43106</strain>
    </source>
</reference>
<organism evidence="4 5">
    <name type="scientific">Ursidibacter maritimus</name>
    <dbReference type="NCBI Taxonomy" id="1331689"/>
    <lineage>
        <taxon>Bacteria</taxon>
        <taxon>Pseudomonadati</taxon>
        <taxon>Pseudomonadota</taxon>
        <taxon>Gammaproteobacteria</taxon>
        <taxon>Pasteurellales</taxon>
        <taxon>Pasteurellaceae</taxon>
        <taxon>Ursidibacter</taxon>
    </lineage>
</organism>
<evidence type="ECO:0000259" key="2">
    <source>
        <dbReference type="Pfam" id="PF14411"/>
    </source>
</evidence>
<dbReference type="InterPro" id="IPR026834">
    <property type="entry name" value="LHH"/>
</dbReference>
<gene>
    <name evidence="3" type="ORF">HT657_04995</name>
    <name evidence="4" type="ORF">HT672_09355</name>
</gene>
<dbReference type="Proteomes" id="UP001196379">
    <property type="component" value="Unassembled WGS sequence"/>
</dbReference>
<sequence>MDSEKLLESLENRDLTPITDETKERLRENGWPEEIIENLTSEEEVEIYEKAGLKPMEINGKWCLVRTDIDYDQKDELGRTNLERMEQGLAPLDKNGKPIELHHVGQSSDAPLAQLTQKEHRGDGNDAILHDKAIESEIARPNFNQERKEHWKAMAEAVKEQQANNDV</sequence>